<reference evidence="6" key="1">
    <citation type="submission" date="2022-05" db="EMBL/GenBank/DDBJ databases">
        <authorList>
            <person name="Oliphant S.A."/>
            <person name="Watson-Haigh N.S."/>
            <person name="Sumby K.M."/>
            <person name="Gardner J.M."/>
            <person name="Jiranek V."/>
        </authorList>
    </citation>
    <scope>NUCLEOTIDE SEQUENCE</scope>
    <source>
        <strain evidence="6">KI4_B1</strain>
    </source>
</reference>
<dbReference type="GO" id="GO:0046917">
    <property type="term" value="F:triphosphoribosyl-dephospho-CoA synthase activity"/>
    <property type="evidence" value="ECO:0007669"/>
    <property type="project" value="UniProtKB-UniRule"/>
</dbReference>
<dbReference type="NCBIfam" id="TIGR03125">
    <property type="entry name" value="citrate_citG"/>
    <property type="match status" value="1"/>
</dbReference>
<dbReference type="GO" id="GO:0016757">
    <property type="term" value="F:glycosyltransferase activity"/>
    <property type="evidence" value="ECO:0007669"/>
    <property type="project" value="UniProtKB-KW"/>
</dbReference>
<evidence type="ECO:0000256" key="5">
    <source>
        <dbReference type="HAMAP-Rule" id="MF_00397"/>
    </source>
</evidence>
<dbReference type="AlphaFoldDB" id="A0A9Q8ZP82"/>
<evidence type="ECO:0000256" key="4">
    <source>
        <dbReference type="ARBA" id="ARBA00022840"/>
    </source>
</evidence>
<evidence type="ECO:0000256" key="1">
    <source>
        <dbReference type="ARBA" id="ARBA00001210"/>
    </source>
</evidence>
<accession>A0A9Q8ZP82</accession>
<gene>
    <name evidence="5 6" type="primary">citG</name>
    <name evidence="6" type="ORF">M3M40_06090</name>
</gene>
<keyword evidence="7" id="KW-1185">Reference proteome</keyword>
<proteinExistence type="inferred from homology"/>
<dbReference type="GO" id="GO:0005524">
    <property type="term" value="F:ATP binding"/>
    <property type="evidence" value="ECO:0007669"/>
    <property type="project" value="UniProtKB-KW"/>
</dbReference>
<comment type="catalytic activity">
    <reaction evidence="1 5">
        <text>3'-dephospho-CoA + ATP = 2'-(5''-triphospho-alpha-D-ribosyl)-3'-dephospho-CoA + adenine</text>
        <dbReference type="Rhea" id="RHEA:15117"/>
        <dbReference type="ChEBI" id="CHEBI:16708"/>
        <dbReference type="ChEBI" id="CHEBI:30616"/>
        <dbReference type="ChEBI" id="CHEBI:57328"/>
        <dbReference type="ChEBI" id="CHEBI:61378"/>
        <dbReference type="EC" id="2.4.2.52"/>
    </reaction>
</comment>
<dbReference type="PANTHER" id="PTHR30201:SF2">
    <property type="entry name" value="2-(5''-TRIPHOSPHORIBOSYL)-3'-DEPHOSPHOCOENZYME-A SYNTHASE"/>
    <property type="match status" value="1"/>
</dbReference>
<dbReference type="InterPro" id="IPR017551">
    <property type="entry name" value="TriPribosyl-deP-CoA_syn_CitG"/>
</dbReference>
<sequence>MTNALLDLTFPQQDAESISQTAVAALLDEVVTHPKPGLVDPVDNRGHEDMDVYLFIDSALSMPPYLKQCFQAGVNFNGTKLTDLMAQLRPLGIAAERRMFAITNDVNTHKGAIFVLGIMMAACGYAQAQSQIETTSLAAVVATERAMTTGLISNDFAQLDHKKHLTAGERQYLEYGTTGIRGEAEAGFPTVFQHGVPTLLASSGSQRERILTALLAIVANSRDSNLIKRAGTPAIVSQAQAQAQELLHVKQTTGQLDLVALQQMTDQFASQNLSLGGSADLLILTIFVARLTRRL</sequence>
<organism evidence="6 7">
    <name type="scientific">Fructilactobacillus cliffordii</name>
    <dbReference type="NCBI Taxonomy" id="2940299"/>
    <lineage>
        <taxon>Bacteria</taxon>
        <taxon>Bacillati</taxon>
        <taxon>Bacillota</taxon>
        <taxon>Bacilli</taxon>
        <taxon>Lactobacillales</taxon>
        <taxon>Lactobacillaceae</taxon>
        <taxon>Fructilactobacillus</taxon>
    </lineage>
</organism>
<dbReference type="PANTHER" id="PTHR30201">
    <property type="entry name" value="TRIPHOSPHORIBOSYL-DEPHOSPHO-COA SYNTHASE"/>
    <property type="match status" value="1"/>
</dbReference>
<dbReference type="Proteomes" id="UP001055911">
    <property type="component" value="Chromosome"/>
</dbReference>
<name>A0A9Q8ZP82_9LACO</name>
<dbReference type="HAMAP" id="MF_00397">
    <property type="entry name" value="CitG"/>
    <property type="match status" value="1"/>
</dbReference>
<evidence type="ECO:0000256" key="3">
    <source>
        <dbReference type="ARBA" id="ARBA00022741"/>
    </source>
</evidence>
<dbReference type="EMBL" id="CP097119">
    <property type="protein sequence ID" value="USS89050.1"/>
    <property type="molecule type" value="Genomic_DNA"/>
</dbReference>
<keyword evidence="4 5" id="KW-0067">ATP-binding</keyword>
<evidence type="ECO:0000256" key="2">
    <source>
        <dbReference type="ARBA" id="ARBA00022679"/>
    </source>
</evidence>
<dbReference type="EC" id="2.4.2.52" evidence="5"/>
<protein>
    <recommendedName>
        <fullName evidence="5">Probable 2-(5''-triphosphoribosyl)-3'-dephosphocoenzyme-A synthase</fullName>
        <shortName evidence="5">2-(5''-triphosphoribosyl)-3'-dephospho-CoA synthase</shortName>
        <ecNumber evidence="5">2.4.2.52</ecNumber>
    </recommendedName>
</protein>
<keyword evidence="2 5" id="KW-0808">Transferase</keyword>
<keyword evidence="3 5" id="KW-0547">Nucleotide-binding</keyword>
<dbReference type="Gene3D" id="1.10.4200.10">
    <property type="entry name" value="Triphosphoribosyl-dephospho-CoA protein"/>
    <property type="match status" value="1"/>
</dbReference>
<dbReference type="GO" id="GO:0051191">
    <property type="term" value="P:prosthetic group biosynthetic process"/>
    <property type="evidence" value="ECO:0007669"/>
    <property type="project" value="TreeGrafter"/>
</dbReference>
<evidence type="ECO:0000313" key="7">
    <source>
        <dbReference type="Proteomes" id="UP001055911"/>
    </source>
</evidence>
<dbReference type="RefSeq" id="WP_252766567.1">
    <property type="nucleotide sequence ID" value="NZ_CP097119.1"/>
</dbReference>
<dbReference type="Pfam" id="PF01874">
    <property type="entry name" value="CitG"/>
    <property type="match status" value="1"/>
</dbReference>
<evidence type="ECO:0000313" key="6">
    <source>
        <dbReference type="EMBL" id="USS89050.1"/>
    </source>
</evidence>
<comment type="similarity">
    <text evidence="5">Belongs to the CitG/MdcB family.</text>
</comment>
<dbReference type="InterPro" id="IPR002736">
    <property type="entry name" value="CitG"/>
</dbReference>
<keyword evidence="6" id="KW-0328">Glycosyltransferase</keyword>